<evidence type="ECO:0000313" key="4">
    <source>
        <dbReference type="EMBL" id="MBD8499656.1"/>
    </source>
</evidence>
<dbReference type="InterPro" id="IPR045401">
    <property type="entry name" value="GAP1-M"/>
</dbReference>
<accession>A0ABR9B3B4</accession>
<organism evidence="4 5">
    <name type="scientific">Paenibacillus arenosi</name>
    <dbReference type="NCBI Taxonomy" id="2774142"/>
    <lineage>
        <taxon>Bacteria</taxon>
        <taxon>Bacillati</taxon>
        <taxon>Bacillota</taxon>
        <taxon>Bacilli</taxon>
        <taxon>Bacillales</taxon>
        <taxon>Paenibacillaceae</taxon>
        <taxon>Paenibacillus</taxon>
    </lineage>
</organism>
<evidence type="ECO:0000256" key="1">
    <source>
        <dbReference type="SAM" id="MobiDB-lite"/>
    </source>
</evidence>
<feature type="domain" description="GTPase-associated protein 1 middle" evidence="3">
    <location>
        <begin position="171"/>
        <end position="273"/>
    </location>
</feature>
<feature type="region of interest" description="Disordered" evidence="1">
    <location>
        <begin position="817"/>
        <end position="844"/>
    </location>
</feature>
<feature type="domain" description="GTPase-associated protein 1 N-terminal" evidence="2">
    <location>
        <begin position="9"/>
        <end position="146"/>
    </location>
</feature>
<dbReference type="Pfam" id="PF20014">
    <property type="entry name" value="GAP1-M"/>
    <property type="match status" value="1"/>
</dbReference>
<dbReference type="Pfam" id="PF20013">
    <property type="entry name" value="GAP1-N2"/>
    <property type="match status" value="1"/>
</dbReference>
<gene>
    <name evidence="4" type="ORF">IFO66_15285</name>
</gene>
<dbReference type="EMBL" id="JACYTN010000013">
    <property type="protein sequence ID" value="MBD8499656.1"/>
    <property type="molecule type" value="Genomic_DNA"/>
</dbReference>
<keyword evidence="5" id="KW-1185">Reference proteome</keyword>
<dbReference type="InterPro" id="IPR045402">
    <property type="entry name" value="GAP1-N2"/>
</dbReference>
<sequence>MNRSTPPLIQQQMYTRERSGIFRSTEGYDTIARSNGLDPAFIKKILHPFCMYDAPAQLSNVGEKDESQYPEAVHLIHTEGGQIVLGCSVYQAADFTGLRSAFFTHNYVIPAERSQELVTDYVSWLNATFVRSYQLENGAELPELAELTTASAAEVKEEWNIESPAAMRSVLAQLGIDETMFKQMLFAVMSAVANKKKVYIALDVPISQTSAIARKLLGILYASMPYAFRAQLGFLSYAKEPQSKKGVHVTFVEKGSLRPGDRAIEKDYTFDLTAQRVTNVEADLAQQPYLDFAWRNLDRVERATSFYTYAEHMLSDMGPARSMSLASYHELAVLFQIEEGKHSLYEQNRIPVLQTLLDYLAPEEALQKKQQLNNLFVQLFQREYEAVKQRHVPELAVVERFKEYDQRNGTTIREAFIGFLISALNHALAAQRTQEANAIYALIERSNELSKPLFDKVLNGGLAGTLFMPFLHHKLQQTSSAEEAVRILHDWTLRHHQLLSLPAYSEMAHYHLEDKLRRAPDLVTAVNDVLEQIHQLEQMKPVHSASTKPSKTEPHEQDGNSPLLLQLLYAANQFLLTELDLDQVTKQQLLQVGFLEEAAEFRAWVTRYDQRIRAKAAVMLAAYQWFSFTKPDATIFDNLSPAELDRVQKLGQRWLQQDLQNGQFDKLVLAFCQDTDEGVVEYGTMLQFIHTHAQGRETLYQFFNWSETHPSFIRARKLHPNYAAAIITYFKRHDQDAFKSRQYRKQYFEQAGPALEPVYEKARYELSSPLARLFNKRKNVVLFSVGTAVVIVSTTVGLYAGGVFGTTEAPTATTDSALGAVADPTDPNTSNPATPTDSANTAEPSVIPGLSAVYVEQVKEGTGNESSESSTDTSNDTTQLVFEFETTEPCKVLEQSKPASASILPVNEQAQEQSLSIMTPTASCDAVPYQVKLPLAEKMDLQAGARIRIGEQTYTLSEPKQPTGE</sequence>
<dbReference type="Proteomes" id="UP000634529">
    <property type="component" value="Unassembled WGS sequence"/>
</dbReference>
<evidence type="ECO:0000259" key="3">
    <source>
        <dbReference type="Pfam" id="PF20014"/>
    </source>
</evidence>
<name>A0ABR9B3B4_9BACL</name>
<dbReference type="RefSeq" id="WP_192025990.1">
    <property type="nucleotide sequence ID" value="NZ_JACYTN010000013.1"/>
</dbReference>
<proteinExistence type="predicted"/>
<feature type="region of interest" description="Disordered" evidence="1">
    <location>
        <begin position="540"/>
        <end position="559"/>
    </location>
</feature>
<feature type="compositionally biased region" description="Polar residues" evidence="1">
    <location>
        <begin position="826"/>
        <end position="843"/>
    </location>
</feature>
<reference evidence="4 5" key="1">
    <citation type="submission" date="2020-09" db="EMBL/GenBank/DDBJ databases">
        <title>Paenibacillus sp. CAU 1523 isolated from sand of Haeundae Beach.</title>
        <authorList>
            <person name="Kim W."/>
        </authorList>
    </citation>
    <scope>NUCLEOTIDE SEQUENCE [LARGE SCALE GENOMIC DNA]</scope>
    <source>
        <strain evidence="4 5">CAU 1523</strain>
    </source>
</reference>
<protein>
    <submittedName>
        <fullName evidence="4">Glycosyltransferase</fullName>
    </submittedName>
</protein>
<comment type="caution">
    <text evidence="4">The sequence shown here is derived from an EMBL/GenBank/DDBJ whole genome shotgun (WGS) entry which is preliminary data.</text>
</comment>
<evidence type="ECO:0000259" key="2">
    <source>
        <dbReference type="Pfam" id="PF20013"/>
    </source>
</evidence>
<evidence type="ECO:0000313" key="5">
    <source>
        <dbReference type="Proteomes" id="UP000634529"/>
    </source>
</evidence>